<comment type="similarity">
    <text evidence="4">Belongs to the NIPA (TC 2.A.7) family.</text>
</comment>
<reference evidence="5 6" key="1">
    <citation type="journal article" date="2023" name="Life. Sci Alliance">
        <title>Evolutionary insights into 3D genome organization and epigenetic landscape of Vigna mungo.</title>
        <authorList>
            <person name="Junaid A."/>
            <person name="Singh B."/>
            <person name="Bhatia S."/>
        </authorList>
    </citation>
    <scope>NUCLEOTIDE SEQUENCE [LARGE SCALE GENOMIC DNA]</scope>
    <source>
        <strain evidence="5">Urdbean</strain>
    </source>
</reference>
<evidence type="ECO:0000256" key="2">
    <source>
        <dbReference type="ARBA" id="ARBA00022989"/>
    </source>
</evidence>
<accession>A0AAQ3RI30</accession>
<dbReference type="Proteomes" id="UP001374535">
    <property type="component" value="Chromosome 10"/>
</dbReference>
<comment type="subcellular location">
    <subcellularLocation>
        <location evidence="4">Cell membrane</location>
        <topology evidence="4">Multi-pass membrane protein</topology>
    </subcellularLocation>
    <subcellularLocation>
        <location evidence="4">Early endosome</location>
    </subcellularLocation>
</comment>
<keyword evidence="2 4" id="KW-1133">Transmembrane helix</keyword>
<gene>
    <name evidence="5" type="ORF">V8G54_033959</name>
</gene>
<comment type="subunit">
    <text evidence="4">Homodimer.</text>
</comment>
<keyword evidence="6" id="KW-1185">Reference proteome</keyword>
<keyword evidence="4" id="KW-0813">Transport</keyword>
<keyword evidence="4" id="KW-0967">Endosome</keyword>
<keyword evidence="4" id="KW-1003">Cell membrane</keyword>
<dbReference type="Pfam" id="PF05653">
    <property type="entry name" value="Mg_trans_NIPA"/>
    <property type="match status" value="2"/>
</dbReference>
<dbReference type="AlphaFoldDB" id="A0AAQ3RI30"/>
<dbReference type="EMBL" id="CP144691">
    <property type="protein sequence ID" value="WVY94871.1"/>
    <property type="molecule type" value="Genomic_DNA"/>
</dbReference>
<evidence type="ECO:0000256" key="4">
    <source>
        <dbReference type="RuleBase" id="RU363078"/>
    </source>
</evidence>
<feature type="transmembrane region" description="Helical" evidence="4">
    <location>
        <begin position="109"/>
        <end position="130"/>
    </location>
</feature>
<dbReference type="PANTHER" id="PTHR12570:SF89">
    <property type="entry name" value="MAGNESIUM TRANSPORTER NIPA3-RELATED"/>
    <property type="match status" value="1"/>
</dbReference>
<dbReference type="GO" id="GO:0015095">
    <property type="term" value="F:magnesium ion transmembrane transporter activity"/>
    <property type="evidence" value="ECO:0007669"/>
    <property type="project" value="UniProtKB-UniRule"/>
</dbReference>
<dbReference type="InterPro" id="IPR008521">
    <property type="entry name" value="Mg_trans_NIPA"/>
</dbReference>
<evidence type="ECO:0000313" key="5">
    <source>
        <dbReference type="EMBL" id="WVY94871.1"/>
    </source>
</evidence>
<keyword evidence="1 4" id="KW-0812">Transmembrane</keyword>
<comment type="function">
    <text evidence="4">Acts as a Mg(2+) transporter. Can also transport other divalent cations such as Fe(2+), Sr(2+), Ba(2+), Mn(2+) and Co(2+) but to a much less extent than Mg(2+).</text>
</comment>
<dbReference type="PANTHER" id="PTHR12570">
    <property type="match status" value="1"/>
</dbReference>
<keyword evidence="4" id="KW-0460">Magnesium</keyword>
<comment type="caution">
    <text evidence="4">Lacks conserved residue(s) required for the propagation of feature annotation.</text>
</comment>
<keyword evidence="3 4" id="KW-0472">Membrane</keyword>
<feature type="transmembrane region" description="Helical" evidence="4">
    <location>
        <begin position="18"/>
        <end position="37"/>
    </location>
</feature>
<organism evidence="5 6">
    <name type="scientific">Vigna mungo</name>
    <name type="common">Black gram</name>
    <name type="synonym">Phaseolus mungo</name>
    <dbReference type="NCBI Taxonomy" id="3915"/>
    <lineage>
        <taxon>Eukaryota</taxon>
        <taxon>Viridiplantae</taxon>
        <taxon>Streptophyta</taxon>
        <taxon>Embryophyta</taxon>
        <taxon>Tracheophyta</taxon>
        <taxon>Spermatophyta</taxon>
        <taxon>Magnoliopsida</taxon>
        <taxon>eudicotyledons</taxon>
        <taxon>Gunneridae</taxon>
        <taxon>Pentapetalae</taxon>
        <taxon>rosids</taxon>
        <taxon>fabids</taxon>
        <taxon>Fabales</taxon>
        <taxon>Fabaceae</taxon>
        <taxon>Papilionoideae</taxon>
        <taxon>50 kb inversion clade</taxon>
        <taxon>NPAAA clade</taxon>
        <taxon>indigoferoid/millettioid clade</taxon>
        <taxon>Phaseoleae</taxon>
        <taxon>Vigna</taxon>
    </lineage>
</organism>
<evidence type="ECO:0000313" key="6">
    <source>
        <dbReference type="Proteomes" id="UP001374535"/>
    </source>
</evidence>
<dbReference type="GO" id="GO:0005886">
    <property type="term" value="C:plasma membrane"/>
    <property type="evidence" value="ECO:0007669"/>
    <property type="project" value="UniProtKB-SubCell"/>
</dbReference>
<protein>
    <recommendedName>
        <fullName evidence="4">Probable magnesium transporter</fullName>
    </recommendedName>
</protein>
<evidence type="ECO:0000256" key="3">
    <source>
        <dbReference type="ARBA" id="ARBA00023136"/>
    </source>
</evidence>
<keyword evidence="4" id="KW-0406">Ion transport</keyword>
<evidence type="ECO:0000256" key="1">
    <source>
        <dbReference type="ARBA" id="ARBA00022692"/>
    </source>
</evidence>
<feature type="transmembrane region" description="Helical" evidence="4">
    <location>
        <begin position="58"/>
        <end position="81"/>
    </location>
</feature>
<dbReference type="GO" id="GO:0005769">
    <property type="term" value="C:early endosome"/>
    <property type="evidence" value="ECO:0007669"/>
    <property type="project" value="UniProtKB-SubCell"/>
</dbReference>
<sequence>MASSSASSWREGMSSDNIKGLCLALSSSFFIGASFIVKKKGLKKAGASGLRAGSGGYSYLYEPLWWVGMITSELYVILFGFDRTSDLNIEFFSNTSAISTVIVGEIANFAAYAFAPAILVTPLGALSIIIRHDTT</sequence>
<proteinExistence type="inferred from homology"/>
<name>A0AAQ3RI30_VIGMU</name>